<dbReference type="InterPro" id="IPR014044">
    <property type="entry name" value="CAP_dom"/>
</dbReference>
<name>A0A8S8ZP18_SORMA</name>
<dbReference type="SMART" id="SM00198">
    <property type="entry name" value="SCP"/>
    <property type="match status" value="1"/>
</dbReference>
<dbReference type="SUPFAM" id="SSF55797">
    <property type="entry name" value="PR-1-like"/>
    <property type="match status" value="1"/>
</dbReference>
<accession>A0A8S8ZP18</accession>
<keyword evidence="1" id="KW-0732">Signal</keyword>
<dbReference type="PRINTS" id="PR00837">
    <property type="entry name" value="V5TPXLIKE"/>
</dbReference>
<sequence>MIHSSLLAITALFLSATSAVALPADVAVEKQDTHLFKRASPGPTDTTFINNVLTTVNPIRSKYKANALAWDATLAKFALTKSNGCKLNHTGPYGENAYWWWTIPTTSTPNFSSTVTKAFASWTSQTEITAYKNNDLLGGGHFTQTVWKASTRIGCAFSTNRCVQNPNQDWWFYCEFWPRGNLIGAYPGNVTVV</sequence>
<feature type="chain" id="PRO_5035747611" description="SCP domain-containing protein" evidence="1">
    <location>
        <begin position="22"/>
        <end position="193"/>
    </location>
</feature>
<evidence type="ECO:0000259" key="2">
    <source>
        <dbReference type="SMART" id="SM00198"/>
    </source>
</evidence>
<dbReference type="VEuPathDB" id="FungiDB:SMAC_01135"/>
<protein>
    <recommendedName>
        <fullName evidence="2">SCP domain-containing protein</fullName>
    </recommendedName>
</protein>
<dbReference type="AlphaFoldDB" id="A0A8S8ZP18"/>
<proteinExistence type="predicted"/>
<comment type="caution">
    <text evidence="3">The sequence shown here is derived from an EMBL/GenBank/DDBJ whole genome shotgun (WGS) entry which is preliminary data.</text>
</comment>
<reference evidence="3 4" key="1">
    <citation type="submission" date="2017-07" db="EMBL/GenBank/DDBJ databases">
        <title>Genome sequence of the Sordaria macrospora wild type strain R19027.</title>
        <authorList>
            <person name="Nowrousian M."/>
            <person name="Teichert I."/>
            <person name="Kueck U."/>
        </authorList>
    </citation>
    <scope>NUCLEOTIDE SEQUENCE [LARGE SCALE GENOMIC DNA]</scope>
    <source>
        <strain evidence="3 4">R19027</strain>
        <tissue evidence="3">Mycelium</tissue>
    </source>
</reference>
<dbReference type="EMBL" id="NMPR01000069">
    <property type="protein sequence ID" value="KAA8631753.1"/>
    <property type="molecule type" value="Genomic_DNA"/>
</dbReference>
<organism evidence="3 4">
    <name type="scientific">Sordaria macrospora</name>
    <dbReference type="NCBI Taxonomy" id="5147"/>
    <lineage>
        <taxon>Eukaryota</taxon>
        <taxon>Fungi</taxon>
        <taxon>Dikarya</taxon>
        <taxon>Ascomycota</taxon>
        <taxon>Pezizomycotina</taxon>
        <taxon>Sordariomycetes</taxon>
        <taxon>Sordariomycetidae</taxon>
        <taxon>Sordariales</taxon>
        <taxon>Sordariaceae</taxon>
        <taxon>Sordaria</taxon>
    </lineage>
</organism>
<dbReference type="Proteomes" id="UP000433876">
    <property type="component" value="Unassembled WGS sequence"/>
</dbReference>
<dbReference type="InterPro" id="IPR001283">
    <property type="entry name" value="CRISP-related"/>
</dbReference>
<dbReference type="PANTHER" id="PTHR10334">
    <property type="entry name" value="CYSTEINE-RICH SECRETORY PROTEIN-RELATED"/>
    <property type="match status" value="1"/>
</dbReference>
<gene>
    <name evidence="3" type="ORF">SMACR_01135</name>
</gene>
<dbReference type="Pfam" id="PF00188">
    <property type="entry name" value="CAP"/>
    <property type="match status" value="1"/>
</dbReference>
<dbReference type="OMA" id="GENAYWW"/>
<dbReference type="Gene3D" id="3.40.33.10">
    <property type="entry name" value="CAP"/>
    <property type="match status" value="1"/>
</dbReference>
<evidence type="ECO:0000313" key="4">
    <source>
        <dbReference type="Proteomes" id="UP000433876"/>
    </source>
</evidence>
<feature type="signal peptide" evidence="1">
    <location>
        <begin position="1"/>
        <end position="21"/>
    </location>
</feature>
<evidence type="ECO:0000256" key="1">
    <source>
        <dbReference type="SAM" id="SignalP"/>
    </source>
</evidence>
<dbReference type="InterPro" id="IPR035940">
    <property type="entry name" value="CAP_sf"/>
</dbReference>
<evidence type="ECO:0000313" key="3">
    <source>
        <dbReference type="EMBL" id="KAA8631753.1"/>
    </source>
</evidence>
<feature type="domain" description="SCP" evidence="2">
    <location>
        <begin position="47"/>
        <end position="184"/>
    </location>
</feature>